<evidence type="ECO:0000256" key="1">
    <source>
        <dbReference type="SAM" id="MobiDB-lite"/>
    </source>
</evidence>
<reference evidence="2" key="1">
    <citation type="submission" date="2018-05" db="EMBL/GenBank/DDBJ databases">
        <title>Draft genome of Mucuna pruriens seed.</title>
        <authorList>
            <person name="Nnadi N.E."/>
            <person name="Vos R."/>
            <person name="Hasami M.H."/>
            <person name="Devisetty U.K."/>
            <person name="Aguiy J.C."/>
        </authorList>
    </citation>
    <scope>NUCLEOTIDE SEQUENCE [LARGE SCALE GENOMIC DNA]</scope>
    <source>
        <strain evidence="2">JCA_2017</strain>
    </source>
</reference>
<dbReference type="EMBL" id="QJKJ01001244">
    <property type="protein sequence ID" value="RDY08600.1"/>
    <property type="molecule type" value="Genomic_DNA"/>
</dbReference>
<dbReference type="PANTHER" id="PTHR31549">
    <property type="entry name" value="PROTEIN, PUTATIVE (DUF247)-RELATED-RELATED"/>
    <property type="match status" value="1"/>
</dbReference>
<sequence>MPIVDNCDRQGEKNSPNLEKFIRSQANSSECAWSNPTATIVPSEKEFRKFGIHFQPAEGSISSIKFNRGKFKFCLPRIRLDAISEVIIRNLVTYESLTKFNGLIFTCYIELMSSLIHTDEDVNVFLRAEIIQIHLSAEVVAQFFYDMRKMIKWPTKIPDLEQEITKVNAELHRFKDIVSLLMDIVRPAMNFLIFILILGTICIKTIAVKPTYCNHYPTAKICKPPKVWNYDPNNFFIIFTPHPITFSTLKRPSQPPLETISPPLETISPPSRRLLVKELKILWDKGVDVLDEFDNLNFKICTILPKYEDKSEMWKINATKSKTFGLKDEATKDLNSHRSQLQFDLKIEKVSPRNRKAKKDMTENHEDRRNYDEDPSKRTLQVYFILAIEVDKDHAFPSQARYLLGSHTKGSSHEVQLSLNGCTLSLSELEPQLALYALLPNETPPLLSELRL</sequence>
<dbReference type="Pfam" id="PF03140">
    <property type="entry name" value="DUF247"/>
    <property type="match status" value="1"/>
</dbReference>
<keyword evidence="3" id="KW-1185">Reference proteome</keyword>
<gene>
    <name evidence="2" type="ORF">CR513_07145</name>
</gene>
<dbReference type="Proteomes" id="UP000257109">
    <property type="component" value="Unassembled WGS sequence"/>
</dbReference>
<dbReference type="AlphaFoldDB" id="A0A371I0N6"/>
<comment type="caution">
    <text evidence="2">The sequence shown here is derived from an EMBL/GenBank/DDBJ whole genome shotgun (WGS) entry which is preliminary data.</text>
</comment>
<feature type="non-terminal residue" evidence="2">
    <location>
        <position position="1"/>
    </location>
</feature>
<dbReference type="InterPro" id="IPR004158">
    <property type="entry name" value="DUF247_pln"/>
</dbReference>
<dbReference type="OrthoDB" id="2356035at2759"/>
<organism evidence="2 3">
    <name type="scientific">Mucuna pruriens</name>
    <name type="common">Velvet bean</name>
    <name type="synonym">Dolichos pruriens</name>
    <dbReference type="NCBI Taxonomy" id="157652"/>
    <lineage>
        <taxon>Eukaryota</taxon>
        <taxon>Viridiplantae</taxon>
        <taxon>Streptophyta</taxon>
        <taxon>Embryophyta</taxon>
        <taxon>Tracheophyta</taxon>
        <taxon>Spermatophyta</taxon>
        <taxon>Magnoliopsida</taxon>
        <taxon>eudicotyledons</taxon>
        <taxon>Gunneridae</taxon>
        <taxon>Pentapetalae</taxon>
        <taxon>rosids</taxon>
        <taxon>fabids</taxon>
        <taxon>Fabales</taxon>
        <taxon>Fabaceae</taxon>
        <taxon>Papilionoideae</taxon>
        <taxon>50 kb inversion clade</taxon>
        <taxon>NPAAA clade</taxon>
        <taxon>indigoferoid/millettioid clade</taxon>
        <taxon>Phaseoleae</taxon>
        <taxon>Mucuna</taxon>
    </lineage>
</organism>
<evidence type="ECO:0000313" key="2">
    <source>
        <dbReference type="EMBL" id="RDY08600.1"/>
    </source>
</evidence>
<proteinExistence type="predicted"/>
<accession>A0A371I0N6</accession>
<dbReference type="PANTHER" id="PTHR31549:SF259">
    <property type="match status" value="1"/>
</dbReference>
<feature type="region of interest" description="Disordered" evidence="1">
    <location>
        <begin position="352"/>
        <end position="373"/>
    </location>
</feature>
<feature type="compositionally biased region" description="Basic and acidic residues" evidence="1">
    <location>
        <begin position="359"/>
        <end position="373"/>
    </location>
</feature>
<name>A0A371I0N6_MUCPR</name>
<protein>
    <submittedName>
        <fullName evidence="2">UPF0481 protein</fullName>
    </submittedName>
</protein>
<evidence type="ECO:0000313" key="3">
    <source>
        <dbReference type="Proteomes" id="UP000257109"/>
    </source>
</evidence>